<dbReference type="PANTHER" id="PTHR12931:SF15">
    <property type="entry name" value="UBIQUITIN THIOESTERASE OTUBAIN-LIKE"/>
    <property type="match status" value="1"/>
</dbReference>
<sequence length="48" mass="5669">MFSYLEHILESQDQAEIDRVKENVEKSRKALQTLGYPDLTFEDFFSVT</sequence>
<dbReference type="EMBL" id="WOCE01000018">
    <property type="protein sequence ID" value="KAE9595027.1"/>
    <property type="molecule type" value="Genomic_DNA"/>
</dbReference>
<gene>
    <name evidence="1" type="ORF">Lalb_Chr18g0060051</name>
</gene>
<reference evidence="2" key="1">
    <citation type="journal article" date="2020" name="Nat. Commun.">
        <title>Genome sequence of the cluster root forming white lupin.</title>
        <authorList>
            <person name="Hufnagel B."/>
            <person name="Marques A."/>
            <person name="Soriano A."/>
            <person name="Marques L."/>
            <person name="Divol F."/>
            <person name="Doumas P."/>
            <person name="Sallet E."/>
            <person name="Mancinotti D."/>
            <person name="Carrere S."/>
            <person name="Marande W."/>
            <person name="Arribat S."/>
            <person name="Keller J."/>
            <person name="Huneau C."/>
            <person name="Blein T."/>
            <person name="Aime D."/>
            <person name="Laguerre M."/>
            <person name="Taylor J."/>
            <person name="Schubert V."/>
            <person name="Nelson M."/>
            <person name="Geu-Flores F."/>
            <person name="Crespi M."/>
            <person name="Gallardo-Guerrero K."/>
            <person name="Delaux P.-M."/>
            <person name="Salse J."/>
            <person name="Berges H."/>
            <person name="Guyot R."/>
            <person name="Gouzy J."/>
            <person name="Peret B."/>
        </authorList>
    </citation>
    <scope>NUCLEOTIDE SEQUENCE [LARGE SCALE GENOMIC DNA]</scope>
    <source>
        <strain evidence="2">cv. Amiga</strain>
    </source>
</reference>
<comment type="caution">
    <text evidence="1">The sequence shown here is derived from an EMBL/GenBank/DDBJ whole genome shotgun (WGS) entry which is preliminary data.</text>
</comment>
<evidence type="ECO:0000313" key="2">
    <source>
        <dbReference type="Proteomes" id="UP000447434"/>
    </source>
</evidence>
<protein>
    <submittedName>
        <fullName evidence="1">Putative ubiquitinyl hydrolase 1</fullName>
    </submittedName>
</protein>
<accession>A0A6A4P8B6</accession>
<dbReference type="InterPro" id="IPR042467">
    <property type="entry name" value="Peptidase_C65_otubain_sub2"/>
</dbReference>
<dbReference type="PANTHER" id="PTHR12931">
    <property type="entry name" value="UBIQUITIN THIOLESTERASE PROTEIN OTUB"/>
    <property type="match status" value="1"/>
</dbReference>
<dbReference type="GO" id="GO:0005634">
    <property type="term" value="C:nucleus"/>
    <property type="evidence" value="ECO:0007669"/>
    <property type="project" value="TreeGrafter"/>
</dbReference>
<dbReference type="Pfam" id="PF10275">
    <property type="entry name" value="Peptidase_C65"/>
    <property type="match status" value="1"/>
</dbReference>
<dbReference type="OrthoDB" id="18915at2759"/>
<dbReference type="GO" id="GO:0043130">
    <property type="term" value="F:ubiquitin binding"/>
    <property type="evidence" value="ECO:0007669"/>
    <property type="project" value="TreeGrafter"/>
</dbReference>
<organism evidence="1 2">
    <name type="scientific">Lupinus albus</name>
    <name type="common">White lupine</name>
    <name type="synonym">Lupinus termis</name>
    <dbReference type="NCBI Taxonomy" id="3870"/>
    <lineage>
        <taxon>Eukaryota</taxon>
        <taxon>Viridiplantae</taxon>
        <taxon>Streptophyta</taxon>
        <taxon>Embryophyta</taxon>
        <taxon>Tracheophyta</taxon>
        <taxon>Spermatophyta</taxon>
        <taxon>Magnoliopsida</taxon>
        <taxon>eudicotyledons</taxon>
        <taxon>Gunneridae</taxon>
        <taxon>Pentapetalae</taxon>
        <taxon>rosids</taxon>
        <taxon>fabids</taxon>
        <taxon>Fabales</taxon>
        <taxon>Fabaceae</taxon>
        <taxon>Papilionoideae</taxon>
        <taxon>50 kb inversion clade</taxon>
        <taxon>genistoids sensu lato</taxon>
        <taxon>core genistoids</taxon>
        <taxon>Genisteae</taxon>
        <taxon>Lupinus</taxon>
    </lineage>
</organism>
<name>A0A6A4P8B6_LUPAL</name>
<dbReference type="Proteomes" id="UP000447434">
    <property type="component" value="Chromosome 18"/>
</dbReference>
<dbReference type="InterPro" id="IPR019400">
    <property type="entry name" value="Peptidase_C65_otubain"/>
</dbReference>
<dbReference type="GO" id="GO:0004843">
    <property type="term" value="F:cysteine-type deubiquitinase activity"/>
    <property type="evidence" value="ECO:0007669"/>
    <property type="project" value="TreeGrafter"/>
</dbReference>
<evidence type="ECO:0000313" key="1">
    <source>
        <dbReference type="EMBL" id="KAE9595027.1"/>
    </source>
</evidence>
<keyword evidence="2" id="KW-1185">Reference proteome</keyword>
<dbReference type="Gene3D" id="1.20.1300.20">
    <property type="entry name" value="Peptidase C65 Otubain, subdomain 2"/>
    <property type="match status" value="1"/>
</dbReference>
<dbReference type="AlphaFoldDB" id="A0A6A4P8B6"/>
<keyword evidence="1" id="KW-0378">Hydrolase</keyword>
<proteinExistence type="predicted"/>
<dbReference type="GO" id="GO:0071108">
    <property type="term" value="P:protein K48-linked deubiquitination"/>
    <property type="evidence" value="ECO:0007669"/>
    <property type="project" value="TreeGrafter"/>
</dbReference>